<name>A0A0C4DPR7_MAGP6</name>
<proteinExistence type="predicted"/>
<dbReference type="Proteomes" id="UP000011715">
    <property type="component" value="Unassembled WGS sequence"/>
</dbReference>
<reference evidence="3" key="4">
    <citation type="journal article" date="2015" name="G3 (Bethesda)">
        <title>Genome sequences of three phytopathogenic species of the Magnaporthaceae family of fungi.</title>
        <authorList>
            <person name="Okagaki L.H."/>
            <person name="Nunes C.C."/>
            <person name="Sailsbery J."/>
            <person name="Clay B."/>
            <person name="Brown D."/>
            <person name="John T."/>
            <person name="Oh Y."/>
            <person name="Young N."/>
            <person name="Fitzgerald M."/>
            <person name="Haas B.J."/>
            <person name="Zeng Q."/>
            <person name="Young S."/>
            <person name="Adiconis X."/>
            <person name="Fan L."/>
            <person name="Levin J.Z."/>
            <person name="Mitchell T.K."/>
            <person name="Okubara P.A."/>
            <person name="Farman M.L."/>
            <person name="Kohn L.M."/>
            <person name="Birren B."/>
            <person name="Ma L.-J."/>
            <person name="Dean R.A."/>
        </authorList>
    </citation>
    <scope>NUCLEOTIDE SEQUENCE</scope>
    <source>
        <strain evidence="3">ATCC 64411 / 73-15</strain>
    </source>
</reference>
<keyword evidence="4" id="KW-1185">Reference proteome</keyword>
<reference evidence="2" key="3">
    <citation type="submission" date="2011-03" db="EMBL/GenBank/DDBJ databases">
        <title>Annotation of Magnaporthe poae ATCC 64411.</title>
        <authorList>
            <person name="Ma L.-J."/>
            <person name="Dead R."/>
            <person name="Young S.K."/>
            <person name="Zeng Q."/>
            <person name="Gargeya S."/>
            <person name="Fitzgerald M."/>
            <person name="Haas B."/>
            <person name="Abouelleil A."/>
            <person name="Alvarado L."/>
            <person name="Arachchi H.M."/>
            <person name="Berlin A."/>
            <person name="Brown A."/>
            <person name="Chapman S.B."/>
            <person name="Chen Z."/>
            <person name="Dunbar C."/>
            <person name="Freedman E."/>
            <person name="Gearin G."/>
            <person name="Gellesch M."/>
            <person name="Goldberg J."/>
            <person name="Griggs A."/>
            <person name="Gujja S."/>
            <person name="Heiman D."/>
            <person name="Howarth C."/>
            <person name="Larson L."/>
            <person name="Lui A."/>
            <person name="MacDonald P.J.P."/>
            <person name="Mehta T."/>
            <person name="Montmayeur A."/>
            <person name="Murphy C."/>
            <person name="Neiman D."/>
            <person name="Pearson M."/>
            <person name="Priest M."/>
            <person name="Roberts A."/>
            <person name="Saif S."/>
            <person name="Shea T."/>
            <person name="Shenoy N."/>
            <person name="Sisk P."/>
            <person name="Stolte C."/>
            <person name="Sykes S."/>
            <person name="Yandava C."/>
            <person name="Wortman J."/>
            <person name="Nusbaum C."/>
            <person name="Birren B."/>
        </authorList>
    </citation>
    <scope>NUCLEOTIDE SEQUENCE</scope>
    <source>
        <strain evidence="2">ATCC 64411</strain>
    </source>
</reference>
<dbReference type="OMA" id="PCNNAYY"/>
<dbReference type="AlphaFoldDB" id="A0A0C4DPR7"/>
<accession>A0A0C4DPR7</accession>
<feature type="chain" id="PRO_5009385196" evidence="1">
    <location>
        <begin position="20"/>
        <end position="193"/>
    </location>
</feature>
<keyword evidence="1" id="KW-0732">Signal</keyword>
<reference evidence="4" key="2">
    <citation type="submission" date="2010-05" db="EMBL/GenBank/DDBJ databases">
        <title>The genome sequence of Magnaporthe poae strain ATCC 64411.</title>
        <authorList>
            <person name="Ma L.-J."/>
            <person name="Dead R."/>
            <person name="Young S."/>
            <person name="Zeng Q."/>
            <person name="Koehrsen M."/>
            <person name="Alvarado L."/>
            <person name="Berlin A."/>
            <person name="Chapman S.B."/>
            <person name="Chen Z."/>
            <person name="Freedman E."/>
            <person name="Gellesch M."/>
            <person name="Goldberg J."/>
            <person name="Griggs A."/>
            <person name="Gujja S."/>
            <person name="Heilman E.R."/>
            <person name="Heiman D."/>
            <person name="Hepburn T."/>
            <person name="Howarth C."/>
            <person name="Jen D."/>
            <person name="Larson L."/>
            <person name="Mehta T."/>
            <person name="Neiman D."/>
            <person name="Pearson M."/>
            <person name="Roberts A."/>
            <person name="Saif S."/>
            <person name="Shea T."/>
            <person name="Shenoy N."/>
            <person name="Sisk P."/>
            <person name="Stolte C."/>
            <person name="Sykes S."/>
            <person name="Walk T."/>
            <person name="White J."/>
            <person name="Yandava C."/>
            <person name="Haas B."/>
            <person name="Nusbaum C."/>
            <person name="Birren B."/>
        </authorList>
    </citation>
    <scope>NUCLEOTIDE SEQUENCE [LARGE SCALE GENOMIC DNA]</scope>
    <source>
        <strain evidence="4">ATCC 64411 / 73-15</strain>
    </source>
</reference>
<dbReference type="EMBL" id="GL876966">
    <property type="protein sequence ID" value="KLU82770.1"/>
    <property type="molecule type" value="Genomic_DNA"/>
</dbReference>
<dbReference type="EMBL" id="ADBL01000454">
    <property type="status" value="NOT_ANNOTATED_CDS"/>
    <property type="molecule type" value="Genomic_DNA"/>
</dbReference>
<organism evidence="3 4">
    <name type="scientific">Magnaporthiopsis poae (strain ATCC 64411 / 73-15)</name>
    <name type="common">Kentucky bluegrass fungus</name>
    <name type="synonym">Magnaporthe poae</name>
    <dbReference type="NCBI Taxonomy" id="644358"/>
    <lineage>
        <taxon>Eukaryota</taxon>
        <taxon>Fungi</taxon>
        <taxon>Dikarya</taxon>
        <taxon>Ascomycota</taxon>
        <taxon>Pezizomycotina</taxon>
        <taxon>Sordariomycetes</taxon>
        <taxon>Sordariomycetidae</taxon>
        <taxon>Magnaporthales</taxon>
        <taxon>Magnaporthaceae</taxon>
        <taxon>Magnaporthiopsis</taxon>
    </lineage>
</organism>
<evidence type="ECO:0000313" key="2">
    <source>
        <dbReference type="EMBL" id="KLU82770.1"/>
    </source>
</evidence>
<dbReference type="EnsemblFungi" id="MAPG_01839T0">
    <property type="protein sequence ID" value="MAPG_01839T0"/>
    <property type="gene ID" value="MAPG_01839"/>
</dbReference>
<evidence type="ECO:0000313" key="4">
    <source>
        <dbReference type="Proteomes" id="UP000011715"/>
    </source>
</evidence>
<sequence>MQFLNIAALLAAAASAVVAENKIIFKSIDDVNRTVYFTANAGLEEVKSVEVPAGSTVNVTIPHGWIGNYYSVCEGKPNKPGMLGEVAFNGWNDLTYFDVSAIVDPSDHEGVAEMWPAKGCKPTSGCQLFPCANAYYLWDDVQTKVTHETELVTTLGKTGYDIKKGEKIRGADENGSFEGYTVYKRSYVEGKWF</sequence>
<dbReference type="STRING" id="644358.A0A0C4DPR7"/>
<evidence type="ECO:0000313" key="3">
    <source>
        <dbReference type="EnsemblFungi" id="MAPG_01839T0"/>
    </source>
</evidence>
<feature type="signal peptide" evidence="1">
    <location>
        <begin position="1"/>
        <end position="19"/>
    </location>
</feature>
<dbReference type="eggNOG" id="ENOG502RJA7">
    <property type="taxonomic scope" value="Eukaryota"/>
</dbReference>
<protein>
    <submittedName>
        <fullName evidence="2">DNase1 protein</fullName>
    </submittedName>
</protein>
<dbReference type="OrthoDB" id="3513524at2759"/>
<reference evidence="3" key="5">
    <citation type="submission" date="2015-06" db="UniProtKB">
        <authorList>
            <consortium name="EnsemblFungi"/>
        </authorList>
    </citation>
    <scope>IDENTIFICATION</scope>
    <source>
        <strain evidence="3">ATCC 64411</strain>
    </source>
</reference>
<dbReference type="VEuPathDB" id="FungiDB:MAPG_01839"/>
<reference evidence="2" key="1">
    <citation type="submission" date="2010-05" db="EMBL/GenBank/DDBJ databases">
        <title>The Genome Sequence of Magnaporthe poae strain ATCC 64411.</title>
        <authorList>
            <consortium name="The Broad Institute Genome Sequencing Platform"/>
            <consortium name="Broad Institute Genome Sequencing Center for Infectious Disease"/>
            <person name="Ma L.-J."/>
            <person name="Dead R."/>
            <person name="Young S."/>
            <person name="Zeng Q."/>
            <person name="Koehrsen M."/>
            <person name="Alvarado L."/>
            <person name="Berlin A."/>
            <person name="Chapman S.B."/>
            <person name="Chen Z."/>
            <person name="Freedman E."/>
            <person name="Gellesch M."/>
            <person name="Goldberg J."/>
            <person name="Griggs A."/>
            <person name="Gujja S."/>
            <person name="Heilman E.R."/>
            <person name="Heiman D."/>
            <person name="Hepburn T."/>
            <person name="Howarth C."/>
            <person name="Jen D."/>
            <person name="Larson L."/>
            <person name="Mehta T."/>
            <person name="Neiman D."/>
            <person name="Pearson M."/>
            <person name="Roberts A."/>
            <person name="Saif S."/>
            <person name="Shea T."/>
            <person name="Shenoy N."/>
            <person name="Sisk P."/>
            <person name="Stolte C."/>
            <person name="Sykes S."/>
            <person name="Walk T."/>
            <person name="White J."/>
            <person name="Yandava C."/>
            <person name="Haas B."/>
            <person name="Nusbaum C."/>
            <person name="Birren B."/>
        </authorList>
    </citation>
    <scope>NUCLEOTIDE SEQUENCE</scope>
    <source>
        <strain evidence="2">ATCC 64411</strain>
    </source>
</reference>
<gene>
    <name evidence="2" type="ORF">MAPG_01839</name>
</gene>
<evidence type="ECO:0000256" key="1">
    <source>
        <dbReference type="SAM" id="SignalP"/>
    </source>
</evidence>